<proteinExistence type="predicted"/>
<sequence>MSEIFRVLATATAVLALAVPAGAAAATPSTAGDPVAACAIDYGWVQVRPLVYIGSVAIHNTGTAVINGWTLSFPLREPQRVISSRTATFASLSDPVIAHNIESNGVVAPGSAVTVTFAASGVGTAVTDFTVNGTACTLTAP</sequence>
<dbReference type="Proteomes" id="UP000676967">
    <property type="component" value="Chromosome"/>
</dbReference>
<keyword evidence="4" id="KW-1185">Reference proteome</keyword>
<evidence type="ECO:0000313" key="3">
    <source>
        <dbReference type="EMBL" id="BCJ46262.1"/>
    </source>
</evidence>
<organism evidence="3 4">
    <name type="scientific">Actinoplanes ianthinogenes</name>
    <dbReference type="NCBI Taxonomy" id="122358"/>
    <lineage>
        <taxon>Bacteria</taxon>
        <taxon>Bacillati</taxon>
        <taxon>Actinomycetota</taxon>
        <taxon>Actinomycetes</taxon>
        <taxon>Micromonosporales</taxon>
        <taxon>Micromonosporaceae</taxon>
        <taxon>Actinoplanes</taxon>
    </lineage>
</organism>
<accession>A0ABN6CQ40</accession>
<feature type="chain" id="PRO_5045077876" description="CBM2 domain-containing protein" evidence="1">
    <location>
        <begin position="26"/>
        <end position="141"/>
    </location>
</feature>
<dbReference type="RefSeq" id="WP_189333081.1">
    <property type="nucleotide sequence ID" value="NZ_AP023356.1"/>
</dbReference>
<protein>
    <recommendedName>
        <fullName evidence="2">CBM2 domain-containing protein</fullName>
    </recommendedName>
</protein>
<reference evidence="3 4" key="1">
    <citation type="submission" date="2020-08" db="EMBL/GenBank/DDBJ databases">
        <title>Whole genome shotgun sequence of Actinoplanes ianthinogenes NBRC 13996.</title>
        <authorList>
            <person name="Komaki H."/>
            <person name="Tamura T."/>
        </authorList>
    </citation>
    <scope>NUCLEOTIDE SEQUENCE [LARGE SCALE GENOMIC DNA]</scope>
    <source>
        <strain evidence="3 4">NBRC 13996</strain>
    </source>
</reference>
<dbReference type="Pfam" id="PF00553">
    <property type="entry name" value="CBM_2"/>
    <property type="match status" value="1"/>
</dbReference>
<dbReference type="Gene3D" id="2.60.40.290">
    <property type="match status" value="1"/>
</dbReference>
<evidence type="ECO:0000256" key="1">
    <source>
        <dbReference type="SAM" id="SignalP"/>
    </source>
</evidence>
<dbReference type="EMBL" id="AP023356">
    <property type="protein sequence ID" value="BCJ46262.1"/>
    <property type="molecule type" value="Genomic_DNA"/>
</dbReference>
<evidence type="ECO:0000313" key="4">
    <source>
        <dbReference type="Proteomes" id="UP000676967"/>
    </source>
</evidence>
<dbReference type="InterPro" id="IPR001919">
    <property type="entry name" value="CBD2"/>
</dbReference>
<dbReference type="InterPro" id="IPR008965">
    <property type="entry name" value="CBM2/CBM3_carb-bd_dom_sf"/>
</dbReference>
<feature type="signal peptide" evidence="1">
    <location>
        <begin position="1"/>
        <end position="25"/>
    </location>
</feature>
<keyword evidence="1" id="KW-0732">Signal</keyword>
<dbReference type="SMART" id="SM00637">
    <property type="entry name" value="CBD_II"/>
    <property type="match status" value="1"/>
</dbReference>
<feature type="domain" description="CBM2" evidence="2">
    <location>
        <begin position="31"/>
        <end position="139"/>
    </location>
</feature>
<dbReference type="InterPro" id="IPR012291">
    <property type="entry name" value="CBM2_carb-bd_dom_sf"/>
</dbReference>
<evidence type="ECO:0000259" key="2">
    <source>
        <dbReference type="PROSITE" id="PS51173"/>
    </source>
</evidence>
<gene>
    <name evidence="3" type="ORF">Aiant_69190</name>
</gene>
<name>A0ABN6CQ40_9ACTN</name>
<dbReference type="SUPFAM" id="SSF49384">
    <property type="entry name" value="Carbohydrate-binding domain"/>
    <property type="match status" value="1"/>
</dbReference>
<dbReference type="PROSITE" id="PS51173">
    <property type="entry name" value="CBM2"/>
    <property type="match status" value="1"/>
</dbReference>